<dbReference type="GO" id="GO:0005506">
    <property type="term" value="F:iron ion binding"/>
    <property type="evidence" value="ECO:0007669"/>
    <property type="project" value="InterPro"/>
</dbReference>
<keyword evidence="6" id="KW-0560">Oxidoreductase</keyword>
<proteinExistence type="inferred from homology"/>
<dbReference type="EMBL" id="JAUEDM010000006">
    <property type="protein sequence ID" value="KAK3315597.1"/>
    <property type="molecule type" value="Genomic_DNA"/>
</dbReference>
<protein>
    <submittedName>
        <fullName evidence="8">Cytochrome P450</fullName>
    </submittedName>
</protein>
<dbReference type="PRINTS" id="PR00385">
    <property type="entry name" value="P450"/>
</dbReference>
<evidence type="ECO:0000256" key="2">
    <source>
        <dbReference type="ARBA" id="ARBA00010617"/>
    </source>
</evidence>
<evidence type="ECO:0000256" key="1">
    <source>
        <dbReference type="ARBA" id="ARBA00001971"/>
    </source>
</evidence>
<dbReference type="Pfam" id="PF00067">
    <property type="entry name" value="p450"/>
    <property type="match status" value="2"/>
</dbReference>
<gene>
    <name evidence="8" type="ORF">B0H66DRAFT_347446</name>
</gene>
<comment type="cofactor">
    <cofactor evidence="1 7">
        <name>heme</name>
        <dbReference type="ChEBI" id="CHEBI:30413"/>
    </cofactor>
</comment>
<keyword evidence="4 7" id="KW-0479">Metal-binding</keyword>
<sequence>MFTLTEATLVASGILAILYLGYRAVLPKPIPGIPYNHDATSKLLGDMPEMLGYVMRTKRMFCWLTSLTNRHQSPIVQAFIKPMSNPWVVVTDPFESQDILLRRTKEFDRASFFSDVLSGIIPMQHTQYRSDHAVFKDHRNLINHLMAPTFLNQISGPEVYNSVCTLVKLWQVKCDKAQGRPFEAHHDITYSALDGIFAALFQVGESDSITLQRLNTTSVYNPDLPNDIDTPVSFPDGKIPQIFEAMLTLTNSVMVTQLFPFPHLASLVHKRFPSMRRAIATKETFVRNKIDEAVHRIEQLNDRNPRTAIHSVLLREKELAAKKSRPPAYHQRGIYDEFVGLVMAGHDTSATTIAWGVKFLAFNPAPQTRLREELHAAIPAAVTEKRAPTYTELTQSHIPYLDAVVEEVLRLSNSIDFVVRVSLCDTTVLGHPIPKGTDVFLMANGAGFIEPNMASVSDEMRSPGARKASGRMLTGLWDDEGIGAFRPERWVTTDKETGKETFDSLAGPTLAFGLGPRGCYGRRLALMSLRMQFAMIVWHFELLQTPEGLSSFEGVQKFAREPQQCFVRLKRAVC</sequence>
<evidence type="ECO:0000256" key="5">
    <source>
        <dbReference type="ARBA" id="ARBA00023004"/>
    </source>
</evidence>
<reference evidence="8" key="2">
    <citation type="submission" date="2023-06" db="EMBL/GenBank/DDBJ databases">
        <authorList>
            <consortium name="Lawrence Berkeley National Laboratory"/>
            <person name="Haridas S."/>
            <person name="Hensen N."/>
            <person name="Bonometti L."/>
            <person name="Westerberg I."/>
            <person name="Brannstrom I.O."/>
            <person name="Guillou S."/>
            <person name="Cros-Aarteil S."/>
            <person name="Calhoun S."/>
            <person name="Kuo A."/>
            <person name="Mondo S."/>
            <person name="Pangilinan J."/>
            <person name="Riley R."/>
            <person name="Labutti K."/>
            <person name="Andreopoulos B."/>
            <person name="Lipzen A."/>
            <person name="Chen C."/>
            <person name="Yanf M."/>
            <person name="Daum C."/>
            <person name="Ng V."/>
            <person name="Clum A."/>
            <person name="Steindorff A."/>
            <person name="Ohm R."/>
            <person name="Martin F."/>
            <person name="Silar P."/>
            <person name="Natvig D."/>
            <person name="Lalanne C."/>
            <person name="Gautier V."/>
            <person name="Ament-Velasquez S.L."/>
            <person name="Kruys A."/>
            <person name="Hutchinson M.I."/>
            <person name="Powell A.J."/>
            <person name="Barry K."/>
            <person name="Miller A.N."/>
            <person name="Grigoriev I.V."/>
            <person name="Debuchy R."/>
            <person name="Gladieux P."/>
            <person name="Thoren M.H."/>
            <person name="Johannesson H."/>
        </authorList>
    </citation>
    <scope>NUCLEOTIDE SEQUENCE</scope>
    <source>
        <strain evidence="8">CBS 118394</strain>
    </source>
</reference>
<feature type="binding site" description="axial binding residue" evidence="7">
    <location>
        <position position="519"/>
    </location>
    <ligand>
        <name>heme</name>
        <dbReference type="ChEBI" id="CHEBI:30413"/>
    </ligand>
    <ligandPart>
        <name>Fe</name>
        <dbReference type="ChEBI" id="CHEBI:18248"/>
    </ligandPart>
</feature>
<dbReference type="InterPro" id="IPR002403">
    <property type="entry name" value="Cyt_P450_E_grp-IV"/>
</dbReference>
<evidence type="ECO:0000313" key="9">
    <source>
        <dbReference type="Proteomes" id="UP001283341"/>
    </source>
</evidence>
<dbReference type="InterPro" id="IPR001128">
    <property type="entry name" value="Cyt_P450"/>
</dbReference>
<dbReference type="PRINTS" id="PR00465">
    <property type="entry name" value="EP450IV"/>
</dbReference>
<keyword evidence="3 7" id="KW-0349">Heme</keyword>
<comment type="similarity">
    <text evidence="2">Belongs to the cytochrome P450 family.</text>
</comment>
<dbReference type="InterPro" id="IPR050121">
    <property type="entry name" value="Cytochrome_P450_monoxygenase"/>
</dbReference>
<dbReference type="AlphaFoldDB" id="A0AAE0HZY1"/>
<dbReference type="PANTHER" id="PTHR24305:SF232">
    <property type="entry name" value="P450, PUTATIVE (EUROFUNG)-RELATED"/>
    <property type="match status" value="1"/>
</dbReference>
<keyword evidence="9" id="KW-1185">Reference proteome</keyword>
<evidence type="ECO:0000256" key="6">
    <source>
        <dbReference type="ARBA" id="ARBA00023033"/>
    </source>
</evidence>
<evidence type="ECO:0000256" key="7">
    <source>
        <dbReference type="PIRSR" id="PIRSR602403-1"/>
    </source>
</evidence>
<keyword evidence="5 7" id="KW-0408">Iron</keyword>
<dbReference type="SUPFAM" id="SSF48264">
    <property type="entry name" value="Cytochrome P450"/>
    <property type="match status" value="1"/>
</dbReference>
<dbReference type="GO" id="GO:0004497">
    <property type="term" value="F:monooxygenase activity"/>
    <property type="evidence" value="ECO:0007669"/>
    <property type="project" value="UniProtKB-KW"/>
</dbReference>
<dbReference type="GO" id="GO:0020037">
    <property type="term" value="F:heme binding"/>
    <property type="evidence" value="ECO:0007669"/>
    <property type="project" value="InterPro"/>
</dbReference>
<dbReference type="GO" id="GO:0016705">
    <property type="term" value="F:oxidoreductase activity, acting on paired donors, with incorporation or reduction of molecular oxygen"/>
    <property type="evidence" value="ECO:0007669"/>
    <property type="project" value="InterPro"/>
</dbReference>
<dbReference type="InterPro" id="IPR036396">
    <property type="entry name" value="Cyt_P450_sf"/>
</dbReference>
<dbReference type="Proteomes" id="UP001283341">
    <property type="component" value="Unassembled WGS sequence"/>
</dbReference>
<organism evidence="8 9">
    <name type="scientific">Apodospora peruviana</name>
    <dbReference type="NCBI Taxonomy" id="516989"/>
    <lineage>
        <taxon>Eukaryota</taxon>
        <taxon>Fungi</taxon>
        <taxon>Dikarya</taxon>
        <taxon>Ascomycota</taxon>
        <taxon>Pezizomycotina</taxon>
        <taxon>Sordariomycetes</taxon>
        <taxon>Sordariomycetidae</taxon>
        <taxon>Sordariales</taxon>
        <taxon>Lasiosphaeriaceae</taxon>
        <taxon>Apodospora</taxon>
    </lineage>
</organism>
<evidence type="ECO:0000256" key="3">
    <source>
        <dbReference type="ARBA" id="ARBA00022617"/>
    </source>
</evidence>
<name>A0AAE0HZY1_9PEZI</name>
<dbReference type="Gene3D" id="1.10.630.10">
    <property type="entry name" value="Cytochrome P450"/>
    <property type="match status" value="1"/>
</dbReference>
<dbReference type="PANTHER" id="PTHR24305">
    <property type="entry name" value="CYTOCHROME P450"/>
    <property type="match status" value="1"/>
</dbReference>
<comment type="caution">
    <text evidence="8">The sequence shown here is derived from an EMBL/GenBank/DDBJ whole genome shotgun (WGS) entry which is preliminary data.</text>
</comment>
<reference evidence="8" key="1">
    <citation type="journal article" date="2023" name="Mol. Phylogenet. Evol.">
        <title>Genome-scale phylogeny and comparative genomics of the fungal order Sordariales.</title>
        <authorList>
            <person name="Hensen N."/>
            <person name="Bonometti L."/>
            <person name="Westerberg I."/>
            <person name="Brannstrom I.O."/>
            <person name="Guillou S."/>
            <person name="Cros-Aarteil S."/>
            <person name="Calhoun S."/>
            <person name="Haridas S."/>
            <person name="Kuo A."/>
            <person name="Mondo S."/>
            <person name="Pangilinan J."/>
            <person name="Riley R."/>
            <person name="LaButti K."/>
            <person name="Andreopoulos B."/>
            <person name="Lipzen A."/>
            <person name="Chen C."/>
            <person name="Yan M."/>
            <person name="Daum C."/>
            <person name="Ng V."/>
            <person name="Clum A."/>
            <person name="Steindorff A."/>
            <person name="Ohm R.A."/>
            <person name="Martin F."/>
            <person name="Silar P."/>
            <person name="Natvig D.O."/>
            <person name="Lalanne C."/>
            <person name="Gautier V."/>
            <person name="Ament-Velasquez S.L."/>
            <person name="Kruys A."/>
            <person name="Hutchinson M.I."/>
            <person name="Powell A.J."/>
            <person name="Barry K."/>
            <person name="Miller A.N."/>
            <person name="Grigoriev I.V."/>
            <person name="Debuchy R."/>
            <person name="Gladieux P."/>
            <person name="Hiltunen Thoren M."/>
            <person name="Johannesson H."/>
        </authorList>
    </citation>
    <scope>NUCLEOTIDE SEQUENCE</scope>
    <source>
        <strain evidence="8">CBS 118394</strain>
    </source>
</reference>
<accession>A0AAE0HZY1</accession>
<keyword evidence="6" id="KW-0503">Monooxygenase</keyword>
<evidence type="ECO:0000256" key="4">
    <source>
        <dbReference type="ARBA" id="ARBA00022723"/>
    </source>
</evidence>
<evidence type="ECO:0000313" key="8">
    <source>
        <dbReference type="EMBL" id="KAK3315597.1"/>
    </source>
</evidence>